<dbReference type="RefSeq" id="WP_337337731.1">
    <property type="nucleotide sequence ID" value="NZ_JBBDGL010000002.1"/>
</dbReference>
<protein>
    <recommendedName>
        <fullName evidence="5">Cell division protein FtsL</fullName>
    </recommendedName>
</protein>
<evidence type="ECO:0000313" key="3">
    <source>
        <dbReference type="EMBL" id="MEJ1155283.1"/>
    </source>
</evidence>
<evidence type="ECO:0000256" key="2">
    <source>
        <dbReference type="SAM" id="Phobius"/>
    </source>
</evidence>
<feature type="region of interest" description="Disordered" evidence="1">
    <location>
        <begin position="175"/>
        <end position="197"/>
    </location>
</feature>
<comment type="caution">
    <text evidence="3">The sequence shown here is derived from an EMBL/GenBank/DDBJ whole genome shotgun (WGS) entry which is preliminary data.</text>
</comment>
<gene>
    <name evidence="3" type="ORF">WDU96_06680</name>
</gene>
<dbReference type="EMBL" id="JBBDGL010000002">
    <property type="protein sequence ID" value="MEJ1155283.1"/>
    <property type="molecule type" value="Genomic_DNA"/>
</dbReference>
<organism evidence="3 4">
    <name type="scientific">Microbacterium marmarense</name>
    <dbReference type="NCBI Taxonomy" id="3122051"/>
    <lineage>
        <taxon>Bacteria</taxon>
        <taxon>Bacillati</taxon>
        <taxon>Actinomycetota</taxon>
        <taxon>Actinomycetes</taxon>
        <taxon>Micrococcales</taxon>
        <taxon>Microbacteriaceae</taxon>
        <taxon>Microbacterium</taxon>
    </lineage>
</organism>
<name>A0ABU8LTP8_9MICO</name>
<keyword evidence="2" id="KW-0472">Membrane</keyword>
<keyword evidence="2" id="KW-0812">Transmembrane</keyword>
<accession>A0ABU8LTP8</accession>
<dbReference type="Proteomes" id="UP001368654">
    <property type="component" value="Unassembled WGS sequence"/>
</dbReference>
<proteinExistence type="predicted"/>
<keyword evidence="4" id="KW-1185">Reference proteome</keyword>
<evidence type="ECO:0000256" key="1">
    <source>
        <dbReference type="SAM" id="MobiDB-lite"/>
    </source>
</evidence>
<evidence type="ECO:0000313" key="4">
    <source>
        <dbReference type="Proteomes" id="UP001368654"/>
    </source>
</evidence>
<reference evidence="3 4" key="1">
    <citation type="submission" date="2024-02" db="EMBL/GenBank/DDBJ databases">
        <authorList>
            <person name="Saticioglu I.B."/>
        </authorList>
    </citation>
    <scope>NUCLEOTIDE SEQUENCE [LARGE SCALE GENOMIC DNA]</scope>
    <source>
        <strain evidence="3 4">Mu-86</strain>
    </source>
</reference>
<keyword evidence="2" id="KW-1133">Transmembrane helix</keyword>
<sequence>MSAADGSLASSWPVAPVRSPAVEPRRRLRAVETPAPRRRPKLLYGVIAVLGAFLIAGSQMVLSIMTTQTSYELSTLEKTQRALTYDKQILYDEVAGLSSPQYLAANAAALGMVIDESPSYLRLSDGKVLGAEATSNGSTSIDAIGRGVVPNSLVESTPLVTAPDATIEGAPVLAADPSAVSDTPLPVTDGLPTPSTH</sequence>
<feature type="transmembrane region" description="Helical" evidence="2">
    <location>
        <begin position="42"/>
        <end position="65"/>
    </location>
</feature>
<evidence type="ECO:0008006" key="5">
    <source>
        <dbReference type="Google" id="ProtNLM"/>
    </source>
</evidence>